<evidence type="ECO:0000313" key="8">
    <source>
        <dbReference type="Proteomes" id="UP001302274"/>
    </source>
</evidence>
<keyword evidence="3" id="KW-0547">Nucleotide-binding</keyword>
<dbReference type="InterPro" id="IPR017871">
    <property type="entry name" value="ABC_transporter-like_CS"/>
</dbReference>
<dbReference type="PANTHER" id="PTHR43820:SF4">
    <property type="entry name" value="HIGH-AFFINITY BRANCHED-CHAIN AMINO ACID TRANSPORT ATP-BINDING PROTEIN LIVF"/>
    <property type="match status" value="1"/>
</dbReference>
<organism evidence="7 8">
    <name type="scientific">Bacteriovorax antarcticus</name>
    <dbReference type="NCBI Taxonomy" id="3088717"/>
    <lineage>
        <taxon>Bacteria</taxon>
        <taxon>Pseudomonadati</taxon>
        <taxon>Bdellovibrionota</taxon>
        <taxon>Bacteriovoracia</taxon>
        <taxon>Bacteriovoracales</taxon>
        <taxon>Bacteriovoracaceae</taxon>
        <taxon>Bacteriovorax</taxon>
    </lineage>
</organism>
<reference evidence="7 8" key="1">
    <citation type="submission" date="2023-11" db="EMBL/GenBank/DDBJ databases">
        <title>A Novel Polar Bacteriovorax (B. antarcticus) Isolated from the Biocrust in Antarctica.</title>
        <authorList>
            <person name="Mun W."/>
            <person name="Choi S.Y."/>
            <person name="Mitchell R.J."/>
        </authorList>
    </citation>
    <scope>NUCLEOTIDE SEQUENCE [LARGE SCALE GENOMIC DNA]</scope>
    <source>
        <strain evidence="7 8">PP10</strain>
    </source>
</reference>
<dbReference type="Pfam" id="PF00005">
    <property type="entry name" value="ABC_tran"/>
    <property type="match status" value="1"/>
</dbReference>
<dbReference type="PANTHER" id="PTHR43820">
    <property type="entry name" value="HIGH-AFFINITY BRANCHED-CHAIN AMINO ACID TRANSPORT ATP-BINDING PROTEIN LIVF"/>
    <property type="match status" value="1"/>
</dbReference>
<dbReference type="EMBL" id="JAYGJQ010000001">
    <property type="protein sequence ID" value="MEA9355655.1"/>
    <property type="molecule type" value="Genomic_DNA"/>
</dbReference>
<evidence type="ECO:0000256" key="2">
    <source>
        <dbReference type="ARBA" id="ARBA00022448"/>
    </source>
</evidence>
<sequence>MLKVNDVAVSYGGIKAVRGISIELKPGELVALIGSNGAGKTSLLKAISGQIEIDQGSIFIDGKDMKGISAHNRVKLGLAHCPEARKIFGNQSVMDNLLLGAFLRFKTEKRAAINETIEEVFTIFPKLKDRQNQQAGTMSGGEQQMLAIGRALMLKPKILILDEPSMGLAPVIIDEVFNVVAKIRDTRTCSILLVEQLAYRALQLADRAYVLEQGVVRIEGTGKELQNSPEVRSAYLGGH</sequence>
<dbReference type="Proteomes" id="UP001302274">
    <property type="component" value="Unassembled WGS sequence"/>
</dbReference>
<keyword evidence="8" id="KW-1185">Reference proteome</keyword>
<dbReference type="SUPFAM" id="SSF52540">
    <property type="entry name" value="P-loop containing nucleoside triphosphate hydrolases"/>
    <property type="match status" value="1"/>
</dbReference>
<accession>A0ABU5VUF9</accession>
<evidence type="ECO:0000256" key="5">
    <source>
        <dbReference type="ARBA" id="ARBA00022970"/>
    </source>
</evidence>
<dbReference type="Gene3D" id="3.40.50.300">
    <property type="entry name" value="P-loop containing nucleotide triphosphate hydrolases"/>
    <property type="match status" value="1"/>
</dbReference>
<comment type="similarity">
    <text evidence="1">Belongs to the ABC transporter superfamily.</text>
</comment>
<comment type="caution">
    <text evidence="7">The sequence shown here is derived from an EMBL/GenBank/DDBJ whole genome shotgun (WGS) entry which is preliminary data.</text>
</comment>
<evidence type="ECO:0000259" key="6">
    <source>
        <dbReference type="PROSITE" id="PS50893"/>
    </source>
</evidence>
<name>A0ABU5VUF9_9BACT</name>
<protein>
    <submittedName>
        <fullName evidence="7">ABC transporter ATP-binding protein</fullName>
    </submittedName>
</protein>
<dbReference type="InterPro" id="IPR027417">
    <property type="entry name" value="P-loop_NTPase"/>
</dbReference>
<keyword evidence="2" id="KW-0813">Transport</keyword>
<keyword evidence="5" id="KW-0029">Amino-acid transport</keyword>
<dbReference type="InterPro" id="IPR052156">
    <property type="entry name" value="BCAA_Transport_ATP-bd_LivF"/>
</dbReference>
<keyword evidence="4 7" id="KW-0067">ATP-binding</keyword>
<evidence type="ECO:0000313" key="7">
    <source>
        <dbReference type="EMBL" id="MEA9355655.1"/>
    </source>
</evidence>
<dbReference type="InterPro" id="IPR003439">
    <property type="entry name" value="ABC_transporter-like_ATP-bd"/>
</dbReference>
<evidence type="ECO:0000256" key="1">
    <source>
        <dbReference type="ARBA" id="ARBA00005417"/>
    </source>
</evidence>
<dbReference type="SMART" id="SM00382">
    <property type="entry name" value="AAA"/>
    <property type="match status" value="1"/>
</dbReference>
<dbReference type="PROSITE" id="PS00211">
    <property type="entry name" value="ABC_TRANSPORTER_1"/>
    <property type="match status" value="1"/>
</dbReference>
<feature type="domain" description="ABC transporter" evidence="6">
    <location>
        <begin position="2"/>
        <end position="238"/>
    </location>
</feature>
<evidence type="ECO:0000256" key="3">
    <source>
        <dbReference type="ARBA" id="ARBA00022741"/>
    </source>
</evidence>
<dbReference type="CDD" id="cd03224">
    <property type="entry name" value="ABC_TM1139_LivF_branched"/>
    <property type="match status" value="1"/>
</dbReference>
<dbReference type="RefSeq" id="WP_323575273.1">
    <property type="nucleotide sequence ID" value="NZ_JAYGJQ010000001.1"/>
</dbReference>
<dbReference type="PROSITE" id="PS50893">
    <property type="entry name" value="ABC_TRANSPORTER_2"/>
    <property type="match status" value="1"/>
</dbReference>
<dbReference type="GO" id="GO:0005524">
    <property type="term" value="F:ATP binding"/>
    <property type="evidence" value="ECO:0007669"/>
    <property type="project" value="UniProtKB-KW"/>
</dbReference>
<evidence type="ECO:0000256" key="4">
    <source>
        <dbReference type="ARBA" id="ARBA00022840"/>
    </source>
</evidence>
<gene>
    <name evidence="7" type="ORF">SHI21_05570</name>
</gene>
<dbReference type="InterPro" id="IPR003593">
    <property type="entry name" value="AAA+_ATPase"/>
</dbReference>
<proteinExistence type="inferred from homology"/>